<feature type="transmembrane region" description="Helical" evidence="1">
    <location>
        <begin position="7"/>
        <end position="29"/>
    </location>
</feature>
<feature type="transmembrane region" description="Helical" evidence="1">
    <location>
        <begin position="101"/>
        <end position="118"/>
    </location>
</feature>
<reference evidence="2 3" key="1">
    <citation type="journal article" date="2022" name="Genome Biol. Evol.">
        <title>Host diet, physiology and behaviors set the stage for Lachnospiraceae cladogenesis.</title>
        <authorList>
            <person name="Vera-Ponce De Leon A."/>
            <person name="Schneider M."/>
            <person name="Jahnes B.C."/>
            <person name="Sadowski V."/>
            <person name="Camuy-Velez L.A."/>
            <person name="Duan J."/>
            <person name="Sabree Z.L."/>
        </authorList>
    </citation>
    <scope>NUCLEOTIDE SEQUENCE [LARGE SCALE GENOMIC DNA]</scope>
    <source>
        <strain evidence="2 3">PAL113</strain>
    </source>
</reference>
<sequence>MKNYRLGLSRVGVIAVVLVMLPNLMYLFGVPPNDVLGDNSAGVTVLNVLENSGRFGLMIALCGVINKNTPIRNRVVTIMAICSLLAYYVLWIAYFTGNFNGISLVGMAVFPSAFFLLTAWRQRNIFAFAFAALFAVVHISITSCNFL</sequence>
<gene>
    <name evidence="2" type="ORF">NK125_13960</name>
</gene>
<comment type="caution">
    <text evidence="2">The sequence shown here is derived from an EMBL/GenBank/DDBJ whole genome shotgun (WGS) entry which is preliminary data.</text>
</comment>
<feature type="transmembrane region" description="Helical" evidence="1">
    <location>
        <begin position="75"/>
        <end position="95"/>
    </location>
</feature>
<evidence type="ECO:0000313" key="3">
    <source>
        <dbReference type="Proteomes" id="UP001523566"/>
    </source>
</evidence>
<keyword evidence="1" id="KW-0812">Transmembrane</keyword>
<feature type="transmembrane region" description="Helical" evidence="1">
    <location>
        <begin position="41"/>
        <end position="63"/>
    </location>
</feature>
<name>A0ABT1ECC5_9FIRM</name>
<organism evidence="2 3">
    <name type="scientific">Aequitasia blattaphilus</name>
    <dbReference type="NCBI Taxonomy" id="2949332"/>
    <lineage>
        <taxon>Bacteria</taxon>
        <taxon>Bacillati</taxon>
        <taxon>Bacillota</taxon>
        <taxon>Clostridia</taxon>
        <taxon>Lachnospirales</taxon>
        <taxon>Lachnospiraceae</taxon>
        <taxon>Aequitasia</taxon>
    </lineage>
</organism>
<dbReference type="Proteomes" id="UP001523566">
    <property type="component" value="Unassembled WGS sequence"/>
</dbReference>
<evidence type="ECO:0000313" key="2">
    <source>
        <dbReference type="EMBL" id="MCP1103504.1"/>
    </source>
</evidence>
<proteinExistence type="predicted"/>
<dbReference type="RefSeq" id="WP_262067273.1">
    <property type="nucleotide sequence ID" value="NZ_JAMXOD010000029.1"/>
</dbReference>
<feature type="transmembrane region" description="Helical" evidence="1">
    <location>
        <begin position="125"/>
        <end position="141"/>
    </location>
</feature>
<keyword evidence="1" id="KW-1133">Transmembrane helix</keyword>
<protein>
    <submittedName>
        <fullName evidence="2">Uncharacterized protein</fullName>
    </submittedName>
</protein>
<accession>A0ABT1ECC5</accession>
<evidence type="ECO:0000256" key="1">
    <source>
        <dbReference type="SAM" id="Phobius"/>
    </source>
</evidence>
<dbReference type="EMBL" id="JAMZFW010000029">
    <property type="protein sequence ID" value="MCP1103504.1"/>
    <property type="molecule type" value="Genomic_DNA"/>
</dbReference>
<keyword evidence="1" id="KW-0472">Membrane</keyword>
<keyword evidence="3" id="KW-1185">Reference proteome</keyword>